<keyword evidence="4" id="KW-1185">Reference proteome</keyword>
<sequence>METWADPSCGSVRWQSLFSGQITPTDSLTCGVAHIAVGDTFTLHSHPQAEVYFGLSGHGIVMIDGTGWQLSPGVALFIPGGAVHGILQATGPMSWFYVFAADCFTEIAYSFQTTHSVALKTPPSGLEPPGAQENAHV</sequence>
<feature type="domain" description="Cupin type-2" evidence="2">
    <location>
        <begin position="32"/>
        <end position="99"/>
    </location>
</feature>
<dbReference type="PANTHER" id="PTHR35848:SF6">
    <property type="entry name" value="CUPIN TYPE-2 DOMAIN-CONTAINING PROTEIN"/>
    <property type="match status" value="1"/>
</dbReference>
<dbReference type="Gene3D" id="2.60.120.10">
    <property type="entry name" value="Jelly Rolls"/>
    <property type="match status" value="1"/>
</dbReference>
<dbReference type="SUPFAM" id="SSF51182">
    <property type="entry name" value="RmlC-like cupins"/>
    <property type="match status" value="1"/>
</dbReference>
<dbReference type="Proteomes" id="UP000297741">
    <property type="component" value="Unassembled WGS sequence"/>
</dbReference>
<comment type="caution">
    <text evidence="3">The sequence shown here is derived from an EMBL/GenBank/DDBJ whole genome shotgun (WGS) entry which is preliminary data.</text>
</comment>
<organism evidence="3 4">
    <name type="scientific">Pseudotabrizicola sediminis</name>
    <dbReference type="NCBI Taxonomy" id="2486418"/>
    <lineage>
        <taxon>Bacteria</taxon>
        <taxon>Pseudomonadati</taxon>
        <taxon>Pseudomonadota</taxon>
        <taxon>Alphaproteobacteria</taxon>
        <taxon>Rhodobacterales</taxon>
        <taxon>Paracoccaceae</taxon>
        <taxon>Pseudotabrizicola</taxon>
    </lineage>
</organism>
<dbReference type="PANTHER" id="PTHR35848">
    <property type="entry name" value="OXALATE-BINDING PROTEIN"/>
    <property type="match status" value="1"/>
</dbReference>
<gene>
    <name evidence="3" type="ORF">EEB11_00290</name>
</gene>
<dbReference type="InterPro" id="IPR011051">
    <property type="entry name" value="RmlC_Cupin_sf"/>
</dbReference>
<name>A0ABY2KUV6_9RHOB</name>
<dbReference type="InterPro" id="IPR014710">
    <property type="entry name" value="RmlC-like_jellyroll"/>
</dbReference>
<evidence type="ECO:0000259" key="2">
    <source>
        <dbReference type="Pfam" id="PF07883"/>
    </source>
</evidence>
<evidence type="ECO:0000313" key="3">
    <source>
        <dbReference type="EMBL" id="TGD45062.1"/>
    </source>
</evidence>
<evidence type="ECO:0000313" key="4">
    <source>
        <dbReference type="Proteomes" id="UP000297741"/>
    </source>
</evidence>
<protein>
    <submittedName>
        <fullName evidence="3">Cupin domain-containing protein</fullName>
    </submittedName>
</protein>
<dbReference type="InterPro" id="IPR051610">
    <property type="entry name" value="GPI/OXD"/>
</dbReference>
<dbReference type="EMBL" id="RPEM01000001">
    <property type="protein sequence ID" value="TGD45062.1"/>
    <property type="molecule type" value="Genomic_DNA"/>
</dbReference>
<dbReference type="InterPro" id="IPR013096">
    <property type="entry name" value="Cupin_2"/>
</dbReference>
<accession>A0ABY2KUV6</accession>
<evidence type="ECO:0000256" key="1">
    <source>
        <dbReference type="ARBA" id="ARBA00022723"/>
    </source>
</evidence>
<proteinExistence type="predicted"/>
<reference evidence="3 4" key="1">
    <citation type="submission" date="2018-11" db="EMBL/GenBank/DDBJ databases">
        <title>Tabrizicola sp. isolated from sediment of alpine lake.</title>
        <authorList>
            <person name="Liu Z."/>
        </authorList>
    </citation>
    <scope>NUCLEOTIDE SEQUENCE [LARGE SCALE GENOMIC DNA]</scope>
    <source>
        <strain evidence="3 4">DRYC-M-16</strain>
    </source>
</reference>
<dbReference type="Pfam" id="PF07883">
    <property type="entry name" value="Cupin_2"/>
    <property type="match status" value="1"/>
</dbReference>
<keyword evidence="1" id="KW-0479">Metal-binding</keyword>